<dbReference type="Gene3D" id="2.40.70.10">
    <property type="entry name" value="Acid Proteases"/>
    <property type="match status" value="1"/>
</dbReference>
<dbReference type="Pfam" id="PF05618">
    <property type="entry name" value="Zn_protease"/>
    <property type="match status" value="1"/>
</dbReference>
<evidence type="ECO:0000313" key="2">
    <source>
        <dbReference type="EMBL" id="WEJ62705.1"/>
    </source>
</evidence>
<evidence type="ECO:0000259" key="1">
    <source>
        <dbReference type="Pfam" id="PF05618"/>
    </source>
</evidence>
<reference evidence="2 3" key="1">
    <citation type="submission" date="2022-06" db="EMBL/GenBank/DDBJ databases">
        <title>Thiomicrohabdus sp. nov, an obligately chemolithoautotrophic, sulfur-oxidizing bacterium isolated from beach of Guanyin Mountain. Amoy.</title>
        <authorList>
            <person name="Zhu H."/>
        </authorList>
    </citation>
    <scope>NUCLEOTIDE SEQUENCE [LARGE SCALE GENOMIC DNA]</scope>
    <source>
        <strain evidence="2 3">XGS-01</strain>
    </source>
</reference>
<dbReference type="Proteomes" id="UP001222275">
    <property type="component" value="Chromosome"/>
</dbReference>
<dbReference type="RefSeq" id="WP_275594961.1">
    <property type="nucleotide sequence ID" value="NZ_CP102381.1"/>
</dbReference>
<dbReference type="PANTHER" id="PTHR38037:SF2">
    <property type="entry name" value="ATP-DEPENDENT ZINC PROTEASE DOMAIN-CONTAINING PROTEIN-RELATED"/>
    <property type="match status" value="1"/>
</dbReference>
<gene>
    <name evidence="2" type="ORF">NR989_00235</name>
</gene>
<organism evidence="2 3">
    <name type="scientific">Thiomicrorhabdus lithotrophica</name>
    <dbReference type="NCBI Taxonomy" id="2949997"/>
    <lineage>
        <taxon>Bacteria</taxon>
        <taxon>Pseudomonadati</taxon>
        <taxon>Pseudomonadota</taxon>
        <taxon>Gammaproteobacteria</taxon>
        <taxon>Thiotrichales</taxon>
        <taxon>Piscirickettsiaceae</taxon>
        <taxon>Thiomicrorhabdus</taxon>
    </lineage>
</organism>
<dbReference type="InterPro" id="IPR021109">
    <property type="entry name" value="Peptidase_aspartic_dom_sf"/>
</dbReference>
<sequence length="161" mass="18606">MKFFTIFVLNIFVIFYTANLYAQNIVGWLENITLINQSQQISIESKIDSGADHSSIHAHDIIFFQKGNKDWIRFKTISDYIIEAPFVRNAQIKTKHIGVQDRPVVILEICIGDVRKKIEVNLVDRKHFSKPMLVGRSALSNFLIDPTKTYLLNQDSCIDYK</sequence>
<feature type="domain" description="Retropepsin-like aspartic endopeptidase" evidence="1">
    <location>
        <begin position="25"/>
        <end position="151"/>
    </location>
</feature>
<dbReference type="SUPFAM" id="SSF50630">
    <property type="entry name" value="Acid proteases"/>
    <property type="match status" value="1"/>
</dbReference>
<proteinExistence type="predicted"/>
<protein>
    <submittedName>
        <fullName evidence="2">RimK/LysX family protein</fullName>
    </submittedName>
</protein>
<accession>A0ABY8C9Q6</accession>
<dbReference type="InterPro" id="IPR008503">
    <property type="entry name" value="Asp_endopeptidase"/>
</dbReference>
<keyword evidence="3" id="KW-1185">Reference proteome</keyword>
<dbReference type="EMBL" id="CP102381">
    <property type="protein sequence ID" value="WEJ62705.1"/>
    <property type="molecule type" value="Genomic_DNA"/>
</dbReference>
<dbReference type="PANTHER" id="PTHR38037">
    <property type="entry name" value="ZN_PROTEASE DOMAIN-CONTAINING PROTEIN"/>
    <property type="match status" value="1"/>
</dbReference>
<name>A0ABY8C9Q6_9GAMM</name>
<evidence type="ECO:0000313" key="3">
    <source>
        <dbReference type="Proteomes" id="UP001222275"/>
    </source>
</evidence>